<dbReference type="Gene3D" id="3.10.450.350">
    <property type="match status" value="1"/>
</dbReference>
<evidence type="ECO:0000259" key="9">
    <source>
        <dbReference type="Pfam" id="PF01551"/>
    </source>
</evidence>
<feature type="chain" id="PRO_5037795616" evidence="8">
    <location>
        <begin position="23"/>
        <end position="426"/>
    </location>
</feature>
<evidence type="ECO:0000256" key="6">
    <source>
        <dbReference type="ARBA" id="ARBA00022833"/>
    </source>
</evidence>
<feature type="signal peptide" evidence="8">
    <location>
        <begin position="1"/>
        <end position="22"/>
    </location>
</feature>
<proteinExistence type="predicted"/>
<reference evidence="11" key="1">
    <citation type="submission" date="2020-10" db="EMBL/GenBank/DDBJ databases">
        <authorList>
            <person name="Gilroy R."/>
        </authorList>
    </citation>
    <scope>NUCLEOTIDE SEQUENCE</scope>
    <source>
        <strain evidence="11">F1-3629</strain>
    </source>
</reference>
<dbReference type="Gene3D" id="2.70.70.10">
    <property type="entry name" value="Glucose Permease (Domain IIA)"/>
    <property type="match status" value="1"/>
</dbReference>
<feature type="domain" description="Csd3-like second N-terminal" evidence="10">
    <location>
        <begin position="157"/>
        <end position="270"/>
    </location>
</feature>
<dbReference type="PANTHER" id="PTHR21666:SF288">
    <property type="entry name" value="CELL DIVISION PROTEIN YTFB"/>
    <property type="match status" value="1"/>
</dbReference>
<dbReference type="Pfam" id="PF19425">
    <property type="entry name" value="Csd3_N2"/>
    <property type="match status" value="1"/>
</dbReference>
<comment type="cofactor">
    <cofactor evidence="1">
        <name>Zn(2+)</name>
        <dbReference type="ChEBI" id="CHEBI:29105"/>
    </cofactor>
</comment>
<dbReference type="PANTHER" id="PTHR21666">
    <property type="entry name" value="PEPTIDASE-RELATED"/>
    <property type="match status" value="1"/>
</dbReference>
<comment type="caution">
    <text evidence="11">The sequence shown here is derived from an EMBL/GenBank/DDBJ whole genome shotgun (WGS) entry which is preliminary data.</text>
</comment>
<dbReference type="FunFam" id="2.70.70.10:FF:000002">
    <property type="entry name" value="Murein DD-endopeptidase MepM"/>
    <property type="match status" value="1"/>
</dbReference>
<accession>A0A940DQD1</accession>
<sequence>MCRYVKAGLVLLCAAMLLCGCGRDGGQLQAGDDAALPSVAADSSYLGFDVSEYGCREEVVRSGEFFSTILVKAGMSAGDAYALSEECGEVFDVRTLRKGNPYQVYYACGPDSLASSSPSYLVYWQDRINGYVFACSAPFGARKVSRPVSVERKFADVTISASLWNDMLDAGVSPLLILSLSDIYAWTVDFFGLQKGDRFRVYYDEKICDGQTVSVDTIRYAVFTHGGEDFPAVMFNQGDGGNIYWNEKGESMRKAFLKAPLHYSRISSGFSYARRHPITRRVQPHTGVDYAAPRGTPVVSIGDGTVTSCRYEGAGGNVVRIRHNSVYSTAYLHLSKYGPGIRAGKRVKQGDVIGYVGSTGRSTGPHLDFRVWKNGSPVNPLKMESPPAEPLAEHNRAAFGAVCRQYGDLLAAREAVPVAESILKNL</sequence>
<dbReference type="InterPro" id="IPR016047">
    <property type="entry name" value="M23ase_b-sheet_dom"/>
</dbReference>
<evidence type="ECO:0000256" key="8">
    <source>
        <dbReference type="SAM" id="SignalP"/>
    </source>
</evidence>
<dbReference type="Proteomes" id="UP000771749">
    <property type="component" value="Unassembled WGS sequence"/>
</dbReference>
<evidence type="ECO:0000256" key="4">
    <source>
        <dbReference type="ARBA" id="ARBA00022723"/>
    </source>
</evidence>
<evidence type="ECO:0000256" key="1">
    <source>
        <dbReference type="ARBA" id="ARBA00001947"/>
    </source>
</evidence>
<dbReference type="GO" id="GO:0004222">
    <property type="term" value="F:metalloendopeptidase activity"/>
    <property type="evidence" value="ECO:0007669"/>
    <property type="project" value="TreeGrafter"/>
</dbReference>
<dbReference type="AlphaFoldDB" id="A0A940DQD1"/>
<keyword evidence="6" id="KW-0862">Zinc</keyword>
<protein>
    <submittedName>
        <fullName evidence="11">Peptidoglycan DD-metalloendopeptidase family protein</fullName>
    </submittedName>
</protein>
<dbReference type="GO" id="GO:0046872">
    <property type="term" value="F:metal ion binding"/>
    <property type="evidence" value="ECO:0007669"/>
    <property type="project" value="UniProtKB-KW"/>
</dbReference>
<keyword evidence="5" id="KW-0378">Hydrolase</keyword>
<dbReference type="CDD" id="cd12797">
    <property type="entry name" value="M23_peptidase"/>
    <property type="match status" value="1"/>
</dbReference>
<name>A0A940DQD1_9BACT</name>
<comment type="subcellular location">
    <subcellularLocation>
        <location evidence="2">Cell envelope</location>
    </subcellularLocation>
</comment>
<evidence type="ECO:0000256" key="3">
    <source>
        <dbReference type="ARBA" id="ARBA00022670"/>
    </source>
</evidence>
<evidence type="ECO:0000313" key="12">
    <source>
        <dbReference type="Proteomes" id="UP000771749"/>
    </source>
</evidence>
<evidence type="ECO:0000256" key="5">
    <source>
        <dbReference type="ARBA" id="ARBA00022801"/>
    </source>
</evidence>
<dbReference type="InterPro" id="IPR045834">
    <property type="entry name" value="Csd3_N2"/>
</dbReference>
<evidence type="ECO:0000313" key="11">
    <source>
        <dbReference type="EMBL" id="MBO8453707.1"/>
    </source>
</evidence>
<dbReference type="PROSITE" id="PS51257">
    <property type="entry name" value="PROKAR_LIPOPROTEIN"/>
    <property type="match status" value="1"/>
</dbReference>
<keyword evidence="3" id="KW-0645">Protease</keyword>
<evidence type="ECO:0000256" key="2">
    <source>
        <dbReference type="ARBA" id="ARBA00004196"/>
    </source>
</evidence>
<evidence type="ECO:0000259" key="10">
    <source>
        <dbReference type="Pfam" id="PF19425"/>
    </source>
</evidence>
<feature type="domain" description="M23ase beta-sheet core" evidence="9">
    <location>
        <begin position="284"/>
        <end position="380"/>
    </location>
</feature>
<dbReference type="SUPFAM" id="SSF51261">
    <property type="entry name" value="Duplicated hybrid motif"/>
    <property type="match status" value="1"/>
</dbReference>
<gene>
    <name evidence="11" type="ORF">IAC07_03155</name>
</gene>
<keyword evidence="7" id="KW-0482">Metalloprotease</keyword>
<keyword evidence="4" id="KW-0479">Metal-binding</keyword>
<evidence type="ECO:0000256" key="7">
    <source>
        <dbReference type="ARBA" id="ARBA00023049"/>
    </source>
</evidence>
<dbReference type="InterPro" id="IPR050570">
    <property type="entry name" value="Cell_wall_metabolism_enzyme"/>
</dbReference>
<organism evidence="11 12">
    <name type="scientific">Candidatus Cryptobacteroides gallistercoris</name>
    <dbReference type="NCBI Taxonomy" id="2840765"/>
    <lineage>
        <taxon>Bacteria</taxon>
        <taxon>Pseudomonadati</taxon>
        <taxon>Bacteroidota</taxon>
        <taxon>Bacteroidia</taxon>
        <taxon>Bacteroidales</taxon>
        <taxon>Candidatus Cryptobacteroides</taxon>
    </lineage>
</organism>
<dbReference type="Pfam" id="PF01551">
    <property type="entry name" value="Peptidase_M23"/>
    <property type="match status" value="1"/>
</dbReference>
<reference evidence="11" key="2">
    <citation type="journal article" date="2021" name="PeerJ">
        <title>Extensive microbial diversity within the chicken gut microbiome revealed by metagenomics and culture.</title>
        <authorList>
            <person name="Gilroy R."/>
            <person name="Ravi A."/>
            <person name="Getino M."/>
            <person name="Pursley I."/>
            <person name="Horton D.L."/>
            <person name="Alikhan N.F."/>
            <person name="Baker D."/>
            <person name="Gharbi K."/>
            <person name="Hall N."/>
            <person name="Watson M."/>
            <person name="Adriaenssens E.M."/>
            <person name="Foster-Nyarko E."/>
            <person name="Jarju S."/>
            <person name="Secka A."/>
            <person name="Antonio M."/>
            <person name="Oren A."/>
            <person name="Chaudhuri R.R."/>
            <person name="La Ragione R."/>
            <person name="Hildebrand F."/>
            <person name="Pallen M.J."/>
        </authorList>
    </citation>
    <scope>NUCLEOTIDE SEQUENCE</scope>
    <source>
        <strain evidence="11">F1-3629</strain>
    </source>
</reference>
<dbReference type="EMBL" id="JADIMJ010000047">
    <property type="protein sequence ID" value="MBO8453707.1"/>
    <property type="molecule type" value="Genomic_DNA"/>
</dbReference>
<dbReference type="GO" id="GO:0006508">
    <property type="term" value="P:proteolysis"/>
    <property type="evidence" value="ECO:0007669"/>
    <property type="project" value="UniProtKB-KW"/>
</dbReference>
<dbReference type="GO" id="GO:0030313">
    <property type="term" value="C:cell envelope"/>
    <property type="evidence" value="ECO:0007669"/>
    <property type="project" value="UniProtKB-SubCell"/>
</dbReference>
<dbReference type="InterPro" id="IPR011055">
    <property type="entry name" value="Dup_hybrid_motif"/>
</dbReference>
<keyword evidence="8" id="KW-0732">Signal</keyword>